<keyword evidence="7" id="KW-1185">Reference proteome</keyword>
<organism evidence="6 7">
    <name type="scientific">Candidula unifasciata</name>
    <dbReference type="NCBI Taxonomy" id="100452"/>
    <lineage>
        <taxon>Eukaryota</taxon>
        <taxon>Metazoa</taxon>
        <taxon>Spiralia</taxon>
        <taxon>Lophotrochozoa</taxon>
        <taxon>Mollusca</taxon>
        <taxon>Gastropoda</taxon>
        <taxon>Heterobranchia</taxon>
        <taxon>Euthyneura</taxon>
        <taxon>Panpulmonata</taxon>
        <taxon>Eupulmonata</taxon>
        <taxon>Stylommatophora</taxon>
        <taxon>Helicina</taxon>
        <taxon>Helicoidea</taxon>
        <taxon>Geomitridae</taxon>
        <taxon>Candidula</taxon>
    </lineage>
</organism>
<evidence type="ECO:0000313" key="6">
    <source>
        <dbReference type="EMBL" id="CAG5131778.1"/>
    </source>
</evidence>
<dbReference type="AlphaFoldDB" id="A0A8S3ZUS8"/>
<dbReference type="PANTHER" id="PTHR12400:SF26">
    <property type="entry name" value="KINASE"/>
    <property type="match status" value="1"/>
</dbReference>
<dbReference type="PANTHER" id="PTHR12400">
    <property type="entry name" value="INOSITOL POLYPHOSPHATE KINASE"/>
    <property type="match status" value="1"/>
</dbReference>
<evidence type="ECO:0000313" key="7">
    <source>
        <dbReference type="Proteomes" id="UP000678393"/>
    </source>
</evidence>
<evidence type="ECO:0000256" key="5">
    <source>
        <dbReference type="SAM" id="MobiDB-lite"/>
    </source>
</evidence>
<evidence type="ECO:0000256" key="3">
    <source>
        <dbReference type="ARBA" id="ARBA00022777"/>
    </source>
</evidence>
<feature type="region of interest" description="Disordered" evidence="5">
    <location>
        <begin position="129"/>
        <end position="155"/>
    </location>
</feature>
<name>A0A8S3ZUS8_9EUPU</name>
<dbReference type="Proteomes" id="UP000678393">
    <property type="component" value="Unassembled WGS sequence"/>
</dbReference>
<dbReference type="OrthoDB" id="338650at2759"/>
<comment type="similarity">
    <text evidence="1 4">Belongs to the inositol phosphokinase (IPK) family.</text>
</comment>
<dbReference type="EMBL" id="CAJHNH020004879">
    <property type="protein sequence ID" value="CAG5131778.1"/>
    <property type="molecule type" value="Genomic_DNA"/>
</dbReference>
<sequence length="493" mass="55003">MGCRQSHMFDPDNPNVEALNYKRRRPTKLKKSRRSTSKQKACQQISFSAGAAEEEDEAGDSDTAAAEPALTNKTLNKDVNKNAQIFGNKSTKNVLTLSVDTPEAAEMEARQGKIGSKHVFPVWETGSSDTCKCGKVDPNQTSSSEDNGRKSSAKTDHVCQKCSQVMLNNKRGCANNNNSNNATETNGVAALDLSAPATSLLVKNRKNAWIQLAGHPGSFAPAGPNTIWKKRISNENYEAQAYTALSEYPQSMNMMPAFHQEVELNGEYFIEMEDLLHHFSDPSIMDIKMGTRTFLEAEVKNPVLRKDLYEKMIKVDPNAPTAEEVAEGAITKLRYMQFREQESSTANLGFRIEAIRMSGEPPNTSLKKVKTKEEVSYFLENFLSGHEIVMPILYERLCDIREKFESIPFFNTHEIIGSSLLIMYDSSNHAGAWMIDFAKTIPISGVTVNHRSPWKPGNHEDGYLLGMDNLIEIFKDLVERQKESIANSNKLAS</sequence>
<dbReference type="InterPro" id="IPR038286">
    <property type="entry name" value="IPK_sf"/>
</dbReference>
<dbReference type="GO" id="GO:0032958">
    <property type="term" value="P:inositol phosphate biosynthetic process"/>
    <property type="evidence" value="ECO:0007669"/>
    <property type="project" value="InterPro"/>
</dbReference>
<evidence type="ECO:0000256" key="4">
    <source>
        <dbReference type="RuleBase" id="RU363090"/>
    </source>
</evidence>
<feature type="region of interest" description="Disordered" evidence="5">
    <location>
        <begin position="1"/>
        <end position="72"/>
    </location>
</feature>
<feature type="compositionally biased region" description="Basic residues" evidence="5">
    <location>
        <begin position="21"/>
        <end position="37"/>
    </location>
</feature>
<reference evidence="6" key="1">
    <citation type="submission" date="2021-04" db="EMBL/GenBank/DDBJ databases">
        <authorList>
            <consortium name="Molecular Ecology Group"/>
        </authorList>
    </citation>
    <scope>NUCLEOTIDE SEQUENCE</scope>
</reference>
<comment type="caution">
    <text evidence="6">The sequence shown here is derived from an EMBL/GenBank/DDBJ whole genome shotgun (WGS) entry which is preliminary data.</text>
</comment>
<protein>
    <recommendedName>
        <fullName evidence="4">Kinase</fullName>
        <ecNumber evidence="4">2.7.-.-</ecNumber>
    </recommendedName>
</protein>
<dbReference type="Pfam" id="PF03770">
    <property type="entry name" value="IPK"/>
    <property type="match status" value="1"/>
</dbReference>
<keyword evidence="3 4" id="KW-0418">Kinase</keyword>
<dbReference type="InterPro" id="IPR005522">
    <property type="entry name" value="IPK"/>
</dbReference>
<evidence type="ECO:0000256" key="2">
    <source>
        <dbReference type="ARBA" id="ARBA00022679"/>
    </source>
</evidence>
<keyword evidence="2 4" id="KW-0808">Transferase</keyword>
<evidence type="ECO:0000256" key="1">
    <source>
        <dbReference type="ARBA" id="ARBA00007374"/>
    </source>
</evidence>
<feature type="compositionally biased region" description="Basic and acidic residues" evidence="5">
    <location>
        <begin position="146"/>
        <end position="155"/>
    </location>
</feature>
<dbReference type="SUPFAM" id="SSF56104">
    <property type="entry name" value="SAICAR synthase-like"/>
    <property type="match status" value="1"/>
</dbReference>
<accession>A0A8S3ZUS8</accession>
<dbReference type="Gene3D" id="3.30.470.160">
    <property type="entry name" value="Inositol polyphosphate kinase"/>
    <property type="match status" value="1"/>
</dbReference>
<gene>
    <name evidence="6" type="ORF">CUNI_LOCUS17336</name>
</gene>
<dbReference type="GO" id="GO:0005737">
    <property type="term" value="C:cytoplasm"/>
    <property type="evidence" value="ECO:0007669"/>
    <property type="project" value="TreeGrafter"/>
</dbReference>
<proteinExistence type="inferred from homology"/>
<dbReference type="GO" id="GO:0000828">
    <property type="term" value="F:inositol hexakisphosphate kinase activity"/>
    <property type="evidence" value="ECO:0007669"/>
    <property type="project" value="TreeGrafter"/>
</dbReference>
<dbReference type="EC" id="2.7.-.-" evidence="4"/>
<dbReference type="GO" id="GO:0046854">
    <property type="term" value="P:phosphatidylinositol phosphate biosynthetic process"/>
    <property type="evidence" value="ECO:0007669"/>
    <property type="project" value="TreeGrafter"/>
</dbReference>
<dbReference type="GO" id="GO:0005634">
    <property type="term" value="C:nucleus"/>
    <property type="evidence" value="ECO:0007669"/>
    <property type="project" value="TreeGrafter"/>
</dbReference>